<dbReference type="AlphaFoldDB" id="A0A645A0H7"/>
<reference evidence="2" key="1">
    <citation type="submission" date="2019-08" db="EMBL/GenBank/DDBJ databases">
        <authorList>
            <person name="Kucharzyk K."/>
            <person name="Murdoch R.W."/>
            <person name="Higgins S."/>
            <person name="Loffler F."/>
        </authorList>
    </citation>
    <scope>NUCLEOTIDE SEQUENCE</scope>
</reference>
<feature type="region of interest" description="Disordered" evidence="1">
    <location>
        <begin position="88"/>
        <end position="111"/>
    </location>
</feature>
<organism evidence="2">
    <name type="scientific">bioreactor metagenome</name>
    <dbReference type="NCBI Taxonomy" id="1076179"/>
    <lineage>
        <taxon>unclassified sequences</taxon>
        <taxon>metagenomes</taxon>
        <taxon>ecological metagenomes</taxon>
    </lineage>
</organism>
<comment type="caution">
    <text evidence="2">The sequence shown here is derived from an EMBL/GenBank/DDBJ whole genome shotgun (WGS) entry which is preliminary data.</text>
</comment>
<feature type="compositionally biased region" description="Polar residues" evidence="1">
    <location>
        <begin position="97"/>
        <end position="111"/>
    </location>
</feature>
<evidence type="ECO:0000313" key="2">
    <source>
        <dbReference type="EMBL" id="MPM44353.1"/>
    </source>
</evidence>
<gene>
    <name evidence="2" type="ORF">SDC9_91031</name>
</gene>
<sequence>MAHVGGPHVARRQEHLEVKHVVRVLGAAETNLHSLTVHGVGVDQRQQSGVTALCAEVRNQQHVADAGVAESQLGGSRRSTQVLDGMCATSKAHHSGSDAQSENILLHRNSS</sequence>
<accession>A0A645A0H7</accession>
<proteinExistence type="predicted"/>
<evidence type="ECO:0000256" key="1">
    <source>
        <dbReference type="SAM" id="MobiDB-lite"/>
    </source>
</evidence>
<protein>
    <submittedName>
        <fullName evidence="2">Uncharacterized protein</fullName>
    </submittedName>
</protein>
<dbReference type="EMBL" id="VSSQ01010441">
    <property type="protein sequence ID" value="MPM44353.1"/>
    <property type="molecule type" value="Genomic_DNA"/>
</dbReference>
<name>A0A645A0H7_9ZZZZ</name>